<dbReference type="GO" id="GO:0071949">
    <property type="term" value="F:FAD binding"/>
    <property type="evidence" value="ECO:0007669"/>
    <property type="project" value="InterPro"/>
</dbReference>
<evidence type="ECO:0000313" key="3">
    <source>
        <dbReference type="Proteomes" id="UP000293652"/>
    </source>
</evidence>
<name>A0A4Q8XNM7_RHILE</name>
<dbReference type="PANTHER" id="PTHR46865:SF8">
    <property type="entry name" value="POSSIBLE OXIDOREDUCTASE"/>
    <property type="match status" value="1"/>
</dbReference>
<feature type="domain" description="FAD-binding" evidence="1">
    <location>
        <begin position="2"/>
        <end position="338"/>
    </location>
</feature>
<dbReference type="AlphaFoldDB" id="A0A4Q8XNM7"/>
<evidence type="ECO:0000313" key="2">
    <source>
        <dbReference type="EMBL" id="TAX64133.1"/>
    </source>
</evidence>
<accession>A0A4Q8XNM7</accession>
<dbReference type="InterPro" id="IPR051704">
    <property type="entry name" value="FAD_aromatic-hydroxylase"/>
</dbReference>
<dbReference type="Proteomes" id="UP000293652">
    <property type="component" value="Unassembled WGS sequence"/>
</dbReference>
<dbReference type="NCBIfam" id="NF005761">
    <property type="entry name" value="PRK07588.1"/>
    <property type="match status" value="1"/>
</dbReference>
<dbReference type="SUPFAM" id="SSF51905">
    <property type="entry name" value="FAD/NAD(P)-binding domain"/>
    <property type="match status" value="1"/>
</dbReference>
<dbReference type="InterPro" id="IPR036188">
    <property type="entry name" value="FAD/NAD-bd_sf"/>
</dbReference>
<dbReference type="InterPro" id="IPR002938">
    <property type="entry name" value="FAD-bd"/>
</dbReference>
<gene>
    <name evidence="2" type="ORF">ELI03_35390</name>
</gene>
<proteinExistence type="predicted"/>
<organism evidence="2 3">
    <name type="scientific">Rhizobium leguminosarum</name>
    <dbReference type="NCBI Taxonomy" id="384"/>
    <lineage>
        <taxon>Bacteria</taxon>
        <taxon>Pseudomonadati</taxon>
        <taxon>Pseudomonadota</taxon>
        <taxon>Alphaproteobacteria</taxon>
        <taxon>Hyphomicrobiales</taxon>
        <taxon>Rhizobiaceae</taxon>
        <taxon>Rhizobium/Agrobacterium group</taxon>
        <taxon>Rhizobium</taxon>
    </lineage>
</organism>
<dbReference type="Gene3D" id="3.50.50.60">
    <property type="entry name" value="FAD/NAD(P)-binding domain"/>
    <property type="match status" value="1"/>
</dbReference>
<dbReference type="PANTHER" id="PTHR46865">
    <property type="entry name" value="OXIDOREDUCTASE-RELATED"/>
    <property type="match status" value="1"/>
</dbReference>
<dbReference type="EMBL" id="SIPC01000010">
    <property type="protein sequence ID" value="TAX64133.1"/>
    <property type="molecule type" value="Genomic_DNA"/>
</dbReference>
<dbReference type="Pfam" id="PF01494">
    <property type="entry name" value="FAD_binding_3"/>
    <property type="match status" value="1"/>
</dbReference>
<sequence>MKVAINGAGIAGPTLAYWLSRYGHEPVLIEQAPRRRSGGYIVDFWGAGYDVASMVGLQPRLHELGYDVKEVRFVGSEGRQRGGFSTDAIRRTLGGRFVSLKRSDLAAAIYTALDGKVETIFDDSIATIDEGSAGVHVSFNRHGDETFDVVVGADGLHSRVRELQFGPTRQFEVYLGYKAAAFELQGYPLRDEQTYVSYAEPGRQVSRFSMRDGRTLFLFVYKDPSATDIPLTHVGRKATLRNAFGDAGWECPQILKRMDSTDEIYFDRISQIQMRSWIKGRTALVGDAAACVSLLAGEGSGLAMSEAFVLAGELARAQDNPMAGLANYQTRMMPFLQQRQRAARRFAKSFIPKTTFGITLRNIISSLFAFPFVGDFLLGRLLRSNLNLPRYDRG</sequence>
<reference evidence="2 3" key="1">
    <citation type="submission" date="2019-02" db="EMBL/GenBank/DDBJ databases">
        <title>The genomic architecture of introgression among sibling species of bacteria.</title>
        <authorList>
            <person name="Cavassim M.I.A."/>
            <person name="Moeskjaer S."/>
            <person name="Moslemi C."/>
            <person name="Fields B."/>
            <person name="Bachmann A."/>
            <person name="Vilhjalmsson B."/>
            <person name="Schierup M.H."/>
            <person name="Young J.P.W."/>
            <person name="Andersen S.U."/>
        </authorList>
    </citation>
    <scope>NUCLEOTIDE SEQUENCE [LARGE SCALE GENOMIC DNA]</scope>
    <source>
        <strain evidence="2 3">SM145A</strain>
    </source>
</reference>
<dbReference type="PRINTS" id="PR00420">
    <property type="entry name" value="RNGMNOXGNASE"/>
</dbReference>
<evidence type="ECO:0000259" key="1">
    <source>
        <dbReference type="Pfam" id="PF01494"/>
    </source>
</evidence>
<dbReference type="RefSeq" id="WP_130751311.1">
    <property type="nucleotide sequence ID" value="NZ_SIPC01000010.1"/>
</dbReference>
<protein>
    <submittedName>
        <fullName evidence="2">FAD-binding domain</fullName>
    </submittedName>
</protein>
<comment type="caution">
    <text evidence="2">The sequence shown here is derived from an EMBL/GenBank/DDBJ whole genome shotgun (WGS) entry which is preliminary data.</text>
</comment>
<dbReference type="Gene3D" id="3.30.9.10">
    <property type="entry name" value="D-Amino Acid Oxidase, subunit A, domain 2"/>
    <property type="match status" value="1"/>
</dbReference>